<organism evidence="2 3">
    <name type="scientific">Trifolium medium</name>
    <dbReference type="NCBI Taxonomy" id="97028"/>
    <lineage>
        <taxon>Eukaryota</taxon>
        <taxon>Viridiplantae</taxon>
        <taxon>Streptophyta</taxon>
        <taxon>Embryophyta</taxon>
        <taxon>Tracheophyta</taxon>
        <taxon>Spermatophyta</taxon>
        <taxon>Magnoliopsida</taxon>
        <taxon>eudicotyledons</taxon>
        <taxon>Gunneridae</taxon>
        <taxon>Pentapetalae</taxon>
        <taxon>rosids</taxon>
        <taxon>fabids</taxon>
        <taxon>Fabales</taxon>
        <taxon>Fabaceae</taxon>
        <taxon>Papilionoideae</taxon>
        <taxon>50 kb inversion clade</taxon>
        <taxon>NPAAA clade</taxon>
        <taxon>Hologalegina</taxon>
        <taxon>IRL clade</taxon>
        <taxon>Trifolieae</taxon>
        <taxon>Trifolium</taxon>
    </lineage>
</organism>
<feature type="region of interest" description="Disordered" evidence="1">
    <location>
        <begin position="25"/>
        <end position="53"/>
    </location>
</feature>
<dbReference type="AlphaFoldDB" id="A0A392TRP5"/>
<sequence>EVAVNRPTSEYSSRWWLLRLASKYGDPSANSQRSSGDSVAELRHWPPPSPFAM</sequence>
<proteinExistence type="predicted"/>
<evidence type="ECO:0000313" key="3">
    <source>
        <dbReference type="Proteomes" id="UP000265520"/>
    </source>
</evidence>
<name>A0A392TRP5_9FABA</name>
<comment type="caution">
    <text evidence="2">The sequence shown here is derived from an EMBL/GenBank/DDBJ whole genome shotgun (WGS) entry which is preliminary data.</text>
</comment>
<feature type="compositionally biased region" description="Polar residues" evidence="1">
    <location>
        <begin position="28"/>
        <end position="37"/>
    </location>
</feature>
<protein>
    <submittedName>
        <fullName evidence="2">Uncharacterized protein</fullName>
    </submittedName>
</protein>
<dbReference type="EMBL" id="LXQA010641880">
    <property type="protein sequence ID" value="MCI63692.1"/>
    <property type="molecule type" value="Genomic_DNA"/>
</dbReference>
<dbReference type="Proteomes" id="UP000265520">
    <property type="component" value="Unassembled WGS sequence"/>
</dbReference>
<accession>A0A392TRP5</accession>
<reference evidence="2 3" key="1">
    <citation type="journal article" date="2018" name="Front. Plant Sci.">
        <title>Red Clover (Trifolium pratense) and Zigzag Clover (T. medium) - A Picture of Genomic Similarities and Differences.</title>
        <authorList>
            <person name="Dluhosova J."/>
            <person name="Istvanek J."/>
            <person name="Nedelnik J."/>
            <person name="Repkova J."/>
        </authorList>
    </citation>
    <scope>NUCLEOTIDE SEQUENCE [LARGE SCALE GENOMIC DNA]</scope>
    <source>
        <strain evidence="3">cv. 10/8</strain>
        <tissue evidence="2">Leaf</tissue>
    </source>
</reference>
<feature type="non-terminal residue" evidence="2">
    <location>
        <position position="1"/>
    </location>
</feature>
<evidence type="ECO:0000256" key="1">
    <source>
        <dbReference type="SAM" id="MobiDB-lite"/>
    </source>
</evidence>
<keyword evidence="3" id="KW-1185">Reference proteome</keyword>
<evidence type="ECO:0000313" key="2">
    <source>
        <dbReference type="EMBL" id="MCI63692.1"/>
    </source>
</evidence>